<dbReference type="GO" id="GO:0030976">
    <property type="term" value="F:thiamine pyrophosphate binding"/>
    <property type="evidence" value="ECO:0007669"/>
    <property type="project" value="InterPro"/>
</dbReference>
<dbReference type="EMBL" id="CP058560">
    <property type="protein sequence ID" value="QUH23600.1"/>
    <property type="molecule type" value="Genomic_DNA"/>
</dbReference>
<dbReference type="Pfam" id="PF00205">
    <property type="entry name" value="TPP_enzyme_M"/>
    <property type="match status" value="1"/>
</dbReference>
<dbReference type="GO" id="GO:0009097">
    <property type="term" value="P:isoleucine biosynthetic process"/>
    <property type="evidence" value="ECO:0007669"/>
    <property type="project" value="TreeGrafter"/>
</dbReference>
<dbReference type="GO" id="GO:0000287">
    <property type="term" value="F:magnesium ion binding"/>
    <property type="evidence" value="ECO:0007669"/>
    <property type="project" value="InterPro"/>
</dbReference>
<dbReference type="KEGG" id="meme:HYG87_07410"/>
<dbReference type="InterPro" id="IPR000399">
    <property type="entry name" value="TPP-bd_CS"/>
</dbReference>
<dbReference type="Pfam" id="PF02775">
    <property type="entry name" value="TPP_enzyme_C"/>
    <property type="match status" value="1"/>
</dbReference>
<feature type="domain" description="Thiamine pyrophosphate enzyme N-terminal TPP-binding" evidence="7">
    <location>
        <begin position="7"/>
        <end position="115"/>
    </location>
</feature>
<dbReference type="GO" id="GO:0050660">
    <property type="term" value="F:flavin adenine dinucleotide binding"/>
    <property type="evidence" value="ECO:0007669"/>
    <property type="project" value="TreeGrafter"/>
</dbReference>
<keyword evidence="3 4" id="KW-0786">Thiamine pyrophosphate</keyword>
<dbReference type="Proteomes" id="UP000681041">
    <property type="component" value="Chromosome"/>
</dbReference>
<evidence type="ECO:0000256" key="2">
    <source>
        <dbReference type="ARBA" id="ARBA00007812"/>
    </source>
</evidence>
<evidence type="ECO:0000256" key="1">
    <source>
        <dbReference type="ARBA" id="ARBA00001964"/>
    </source>
</evidence>
<evidence type="ECO:0000259" key="7">
    <source>
        <dbReference type="Pfam" id="PF02776"/>
    </source>
</evidence>
<keyword evidence="9" id="KW-1185">Reference proteome</keyword>
<comment type="similarity">
    <text evidence="2 4">Belongs to the TPP enzyme family.</text>
</comment>
<reference evidence="8" key="1">
    <citation type="submission" date="2020-07" db="EMBL/GenBank/DDBJ databases">
        <title>Methanobacterium. sp. MethCan genome.</title>
        <authorList>
            <person name="Postec A."/>
            <person name="Quemeneur M."/>
        </authorList>
    </citation>
    <scope>NUCLEOTIDE SEQUENCE</scope>
    <source>
        <strain evidence="8">MethCAN</strain>
    </source>
</reference>
<comment type="cofactor">
    <cofactor evidence="1">
        <name>thiamine diphosphate</name>
        <dbReference type="ChEBI" id="CHEBI:58937"/>
    </cofactor>
</comment>
<feature type="domain" description="Thiamine pyrophosphate enzyme TPP-binding" evidence="6">
    <location>
        <begin position="374"/>
        <end position="520"/>
    </location>
</feature>
<dbReference type="InterPro" id="IPR012000">
    <property type="entry name" value="Thiamin_PyroP_enz_cen_dom"/>
</dbReference>
<dbReference type="GO" id="GO:0005948">
    <property type="term" value="C:acetolactate synthase complex"/>
    <property type="evidence" value="ECO:0007669"/>
    <property type="project" value="TreeGrafter"/>
</dbReference>
<dbReference type="GO" id="GO:0003984">
    <property type="term" value="F:acetolactate synthase activity"/>
    <property type="evidence" value="ECO:0007669"/>
    <property type="project" value="TreeGrafter"/>
</dbReference>
<dbReference type="InterPro" id="IPR011766">
    <property type="entry name" value="TPP_enzyme_TPP-bd"/>
</dbReference>
<dbReference type="InterPro" id="IPR029035">
    <property type="entry name" value="DHS-like_NAD/FAD-binding_dom"/>
</dbReference>
<proteinExistence type="inferred from homology"/>
<dbReference type="SUPFAM" id="SSF52518">
    <property type="entry name" value="Thiamin diphosphate-binding fold (THDP-binding)"/>
    <property type="match status" value="2"/>
</dbReference>
<dbReference type="GO" id="GO:0044272">
    <property type="term" value="P:sulfur compound biosynthetic process"/>
    <property type="evidence" value="ECO:0007669"/>
    <property type="project" value="UniProtKB-ARBA"/>
</dbReference>
<organism evidence="8 9">
    <name type="scientific">Methanobacterium alkalithermotolerans</name>
    <dbReference type="NCBI Taxonomy" id="2731220"/>
    <lineage>
        <taxon>Archaea</taxon>
        <taxon>Methanobacteriati</taxon>
        <taxon>Methanobacteriota</taxon>
        <taxon>Methanomada group</taxon>
        <taxon>Methanobacteria</taxon>
        <taxon>Methanobacteriales</taxon>
        <taxon>Methanobacteriaceae</taxon>
        <taxon>Methanobacterium</taxon>
    </lineage>
</organism>
<evidence type="ECO:0000313" key="9">
    <source>
        <dbReference type="Proteomes" id="UP000681041"/>
    </source>
</evidence>
<protein>
    <submittedName>
        <fullName evidence="8">Thiamine pyrophosphate-binding protein</fullName>
    </submittedName>
</protein>
<dbReference type="GeneID" id="64820581"/>
<evidence type="ECO:0000259" key="5">
    <source>
        <dbReference type="Pfam" id="PF00205"/>
    </source>
</evidence>
<evidence type="ECO:0000313" key="8">
    <source>
        <dbReference type="EMBL" id="QUH23600.1"/>
    </source>
</evidence>
<dbReference type="SUPFAM" id="SSF52467">
    <property type="entry name" value="DHS-like NAD/FAD-binding domain"/>
    <property type="match status" value="1"/>
</dbReference>
<dbReference type="Gene3D" id="3.40.50.970">
    <property type="match status" value="2"/>
</dbReference>
<sequence>MDHPIKCSSAIVKLLQEKQVEYIFGHPGEQVLPLYDALRVSTIKHILVRHEQAAAHAADGYARSSGKIGVCVATAGPGALNLVMGVATAYKDAVPMLVITGDVPTYLKGEGGFQDVELCNIFQNITLESFYAENAPDAILKLKLVLKMLKYGPTGPVHINIPKDVLEEELDYSLLAENVKYYSENEFNDFSQAVNAIENCKKPLVIAGSGIIWSHSVKDFRRFINNNKIPVATTYPARGVLSEYDPLSLGMIGTRGTGRANYAGVNSDVIIALGCRLSERTLVGIGDAKIIHVNIDSEVLKGHINIQSNVKNVLHKFKSLDFPDSSTWLSEIRKKFPDSLYLKPKHKIQKGPLKPQEAIKQILKASGDSTIVNDAGSHTTWVTLLKKVKKPGSLIFSGSFGPMGYGLPASIGCFLACPQSHTVVITGDGGFQMTLQELATIKQENIPVVICVLNNHCLGIIRQWQDTFYQGAFQVALENPNFVMLGKSYGIDSVRVESSDDVFNAVDKAIKSNKPYLVEIIVDPQENIPLPSQMRE</sequence>
<evidence type="ECO:0000259" key="6">
    <source>
        <dbReference type="Pfam" id="PF02775"/>
    </source>
</evidence>
<dbReference type="RefSeq" id="WP_211532556.1">
    <property type="nucleotide sequence ID" value="NZ_CP058560.1"/>
</dbReference>
<dbReference type="CDD" id="cd07035">
    <property type="entry name" value="TPP_PYR_POX_like"/>
    <property type="match status" value="1"/>
</dbReference>
<dbReference type="InterPro" id="IPR045229">
    <property type="entry name" value="TPP_enz"/>
</dbReference>
<dbReference type="InterPro" id="IPR029061">
    <property type="entry name" value="THDP-binding"/>
</dbReference>
<name>A0A8T8K9S5_9EURY</name>
<dbReference type="AlphaFoldDB" id="A0A8T8K9S5"/>
<dbReference type="InterPro" id="IPR012001">
    <property type="entry name" value="Thiamin_PyroP_enz_TPP-bd_dom"/>
</dbReference>
<dbReference type="OrthoDB" id="6837at2157"/>
<evidence type="ECO:0000256" key="3">
    <source>
        <dbReference type="ARBA" id="ARBA00023052"/>
    </source>
</evidence>
<dbReference type="PANTHER" id="PTHR18968">
    <property type="entry name" value="THIAMINE PYROPHOSPHATE ENZYMES"/>
    <property type="match status" value="1"/>
</dbReference>
<dbReference type="Gene3D" id="3.40.50.1220">
    <property type="entry name" value="TPP-binding domain"/>
    <property type="match status" value="1"/>
</dbReference>
<gene>
    <name evidence="8" type="ORF">HYG87_07410</name>
</gene>
<evidence type="ECO:0000256" key="4">
    <source>
        <dbReference type="RuleBase" id="RU362132"/>
    </source>
</evidence>
<dbReference type="PANTHER" id="PTHR18968:SF13">
    <property type="entry name" value="ACETOLACTATE SYNTHASE CATALYTIC SUBUNIT, MITOCHONDRIAL"/>
    <property type="match status" value="1"/>
</dbReference>
<dbReference type="Pfam" id="PF02776">
    <property type="entry name" value="TPP_enzyme_N"/>
    <property type="match status" value="1"/>
</dbReference>
<dbReference type="GO" id="GO:0009099">
    <property type="term" value="P:L-valine biosynthetic process"/>
    <property type="evidence" value="ECO:0007669"/>
    <property type="project" value="TreeGrafter"/>
</dbReference>
<accession>A0A8T8K9S5</accession>
<feature type="domain" description="Thiamine pyrophosphate enzyme central" evidence="5">
    <location>
        <begin position="191"/>
        <end position="315"/>
    </location>
</feature>
<dbReference type="PROSITE" id="PS00187">
    <property type="entry name" value="TPP_ENZYMES"/>
    <property type="match status" value="1"/>
</dbReference>
<dbReference type="FunFam" id="3.40.50.970:FF:000007">
    <property type="entry name" value="Acetolactate synthase"/>
    <property type="match status" value="1"/>
</dbReference>